<dbReference type="InterPro" id="IPR051258">
    <property type="entry name" value="Diverse_Substrate_Transporter"/>
</dbReference>
<dbReference type="InterPro" id="IPR000620">
    <property type="entry name" value="EamA_dom"/>
</dbReference>
<feature type="transmembrane region" description="Helical" evidence="6">
    <location>
        <begin position="191"/>
        <end position="209"/>
    </location>
</feature>
<feature type="transmembrane region" description="Helical" evidence="6">
    <location>
        <begin position="102"/>
        <end position="123"/>
    </location>
</feature>
<dbReference type="SUPFAM" id="SSF103481">
    <property type="entry name" value="Multidrug resistance efflux transporter EmrE"/>
    <property type="match status" value="2"/>
</dbReference>
<gene>
    <name evidence="8" type="ORF">HQN59_10830</name>
</gene>
<reference evidence="8 9" key="1">
    <citation type="submission" date="2020-06" db="EMBL/GenBank/DDBJ databases">
        <title>Schlegella sp. ID0723 isolated from air conditioner.</title>
        <authorList>
            <person name="Kim D.Y."/>
            <person name="Kim D.-U."/>
        </authorList>
    </citation>
    <scope>NUCLEOTIDE SEQUENCE [LARGE SCALE GENOMIC DNA]</scope>
    <source>
        <strain evidence="8 9">ID0723</strain>
    </source>
</reference>
<protein>
    <submittedName>
        <fullName evidence="8">DMT family transporter</fullName>
    </submittedName>
</protein>
<dbReference type="GO" id="GO:0005886">
    <property type="term" value="C:plasma membrane"/>
    <property type="evidence" value="ECO:0007669"/>
    <property type="project" value="UniProtKB-SubCell"/>
</dbReference>
<dbReference type="EMBL" id="JABWMJ010000004">
    <property type="protein sequence ID" value="NUZ06254.1"/>
    <property type="molecule type" value="Genomic_DNA"/>
</dbReference>
<evidence type="ECO:0000256" key="1">
    <source>
        <dbReference type="ARBA" id="ARBA00004651"/>
    </source>
</evidence>
<dbReference type="PANTHER" id="PTHR42920">
    <property type="entry name" value="OS03G0707200 PROTEIN-RELATED"/>
    <property type="match status" value="1"/>
</dbReference>
<keyword evidence="4 6" id="KW-1133">Transmembrane helix</keyword>
<organism evidence="8 9">
    <name type="scientific">Piscinibacter koreensis</name>
    <dbReference type="NCBI Taxonomy" id="2742824"/>
    <lineage>
        <taxon>Bacteria</taxon>
        <taxon>Pseudomonadati</taxon>
        <taxon>Pseudomonadota</taxon>
        <taxon>Betaproteobacteria</taxon>
        <taxon>Burkholderiales</taxon>
        <taxon>Sphaerotilaceae</taxon>
        <taxon>Piscinibacter</taxon>
    </lineage>
</organism>
<feature type="transmembrane region" description="Helical" evidence="6">
    <location>
        <begin position="254"/>
        <end position="274"/>
    </location>
</feature>
<keyword evidence="3 6" id="KW-0812">Transmembrane</keyword>
<proteinExistence type="predicted"/>
<dbReference type="Proteomes" id="UP000529637">
    <property type="component" value="Unassembled WGS sequence"/>
</dbReference>
<keyword evidence="5 6" id="KW-0472">Membrane</keyword>
<feature type="transmembrane region" description="Helical" evidence="6">
    <location>
        <begin position="12"/>
        <end position="31"/>
    </location>
</feature>
<evidence type="ECO:0000313" key="8">
    <source>
        <dbReference type="EMBL" id="NUZ06254.1"/>
    </source>
</evidence>
<accession>A0A7Y6NND0</accession>
<dbReference type="RefSeq" id="WP_176069024.1">
    <property type="nucleotide sequence ID" value="NZ_JABWMJ010000004.1"/>
</dbReference>
<comment type="caution">
    <text evidence="8">The sequence shown here is derived from an EMBL/GenBank/DDBJ whole genome shotgun (WGS) entry which is preliminary data.</text>
</comment>
<dbReference type="AlphaFoldDB" id="A0A7Y6NND0"/>
<evidence type="ECO:0000313" key="9">
    <source>
        <dbReference type="Proteomes" id="UP000529637"/>
    </source>
</evidence>
<evidence type="ECO:0000256" key="4">
    <source>
        <dbReference type="ARBA" id="ARBA00022989"/>
    </source>
</evidence>
<sequence length="304" mass="31528">MSRVAATAPIPWHAYAALAASMSIVGAYVGLAKALVAVFPVFLLAWIRFAIAGVAMLGWLRGGAGAPPLERRDRWLLFAESFFGNCLFSICMLYGVAMTSALAAGVTLAALPASVALMSWLLLRERIDARVLAAVACAVIGIALVALGTPPSEVAPARPLGYVLLVGALVCEALYVVIGKQLSGRVKPTRISALINAWGFALVTPLGVWQATRFDFGAVGVGSWALLAAYAIAASILTVWLWMTGLKHVPASSAGVFTVLLPLSAGAIGALVFGEPFGTTHAAALAFALVGIVLATRPVPPPRR</sequence>
<feature type="transmembrane region" description="Helical" evidence="6">
    <location>
        <begin position="160"/>
        <end position="179"/>
    </location>
</feature>
<keyword evidence="9" id="KW-1185">Reference proteome</keyword>
<dbReference type="Pfam" id="PF00892">
    <property type="entry name" value="EamA"/>
    <property type="match status" value="2"/>
</dbReference>
<feature type="transmembrane region" description="Helical" evidence="6">
    <location>
        <begin position="75"/>
        <end position="96"/>
    </location>
</feature>
<feature type="transmembrane region" description="Helical" evidence="6">
    <location>
        <begin position="130"/>
        <end position="148"/>
    </location>
</feature>
<feature type="domain" description="EamA" evidence="7">
    <location>
        <begin position="16"/>
        <end position="146"/>
    </location>
</feature>
<name>A0A7Y6NND0_9BURK</name>
<dbReference type="PANTHER" id="PTHR42920:SF5">
    <property type="entry name" value="EAMA DOMAIN-CONTAINING PROTEIN"/>
    <property type="match status" value="1"/>
</dbReference>
<evidence type="ECO:0000256" key="6">
    <source>
        <dbReference type="SAM" id="Phobius"/>
    </source>
</evidence>
<feature type="transmembrane region" description="Helical" evidence="6">
    <location>
        <begin position="280"/>
        <end position="299"/>
    </location>
</feature>
<feature type="transmembrane region" description="Helical" evidence="6">
    <location>
        <begin position="221"/>
        <end position="242"/>
    </location>
</feature>
<evidence type="ECO:0000259" key="7">
    <source>
        <dbReference type="Pfam" id="PF00892"/>
    </source>
</evidence>
<dbReference type="InterPro" id="IPR037185">
    <property type="entry name" value="EmrE-like"/>
</dbReference>
<feature type="transmembrane region" description="Helical" evidence="6">
    <location>
        <begin position="37"/>
        <end position="60"/>
    </location>
</feature>
<evidence type="ECO:0000256" key="2">
    <source>
        <dbReference type="ARBA" id="ARBA00022475"/>
    </source>
</evidence>
<evidence type="ECO:0000256" key="3">
    <source>
        <dbReference type="ARBA" id="ARBA00022692"/>
    </source>
</evidence>
<comment type="subcellular location">
    <subcellularLocation>
        <location evidence="1">Cell membrane</location>
        <topology evidence="1">Multi-pass membrane protein</topology>
    </subcellularLocation>
</comment>
<keyword evidence="2" id="KW-1003">Cell membrane</keyword>
<feature type="domain" description="EamA" evidence="7">
    <location>
        <begin position="160"/>
        <end position="296"/>
    </location>
</feature>
<evidence type="ECO:0000256" key="5">
    <source>
        <dbReference type="ARBA" id="ARBA00023136"/>
    </source>
</evidence>